<sequence>MKKELFAGVKALSVFKIALVLSIAVLVSSCDRQEQLQPAEARAASKSIVDVLGGSSHANARAKKPTFSTLNVALARTGLASAVSSNQLTVFAPTDEAFAELGLYPNNVATALPIETLKSILLYHVVAGKVYSTDLTTGPVPTLLGQTVMVDLTSGVMVNDANVIVADIEARNGVIHAIDKILMPN</sequence>
<dbReference type="Gene3D" id="2.30.180.10">
    <property type="entry name" value="FAS1 domain"/>
    <property type="match status" value="1"/>
</dbReference>
<dbReference type="Pfam" id="PF02469">
    <property type="entry name" value="Fasciclin"/>
    <property type="match status" value="1"/>
</dbReference>
<dbReference type="PANTHER" id="PTHR10900:SF77">
    <property type="entry name" value="FI19380P1"/>
    <property type="match status" value="1"/>
</dbReference>
<proteinExistence type="predicted"/>
<gene>
    <name evidence="2" type="ORF">GCM10023189_03320</name>
</gene>
<evidence type="ECO:0000259" key="1">
    <source>
        <dbReference type="PROSITE" id="PS50213"/>
    </source>
</evidence>
<dbReference type="PANTHER" id="PTHR10900">
    <property type="entry name" value="PERIOSTIN-RELATED"/>
    <property type="match status" value="1"/>
</dbReference>
<name>A0ABP8MDD1_9BACT</name>
<comment type="caution">
    <text evidence="2">The sequence shown here is derived from an EMBL/GenBank/DDBJ whole genome shotgun (WGS) entry which is preliminary data.</text>
</comment>
<dbReference type="PROSITE" id="PS50213">
    <property type="entry name" value="FAS1"/>
    <property type="match status" value="1"/>
</dbReference>
<accession>A0ABP8MDD1</accession>
<dbReference type="SUPFAM" id="SSF82153">
    <property type="entry name" value="FAS1 domain"/>
    <property type="match status" value="1"/>
</dbReference>
<reference evidence="3" key="1">
    <citation type="journal article" date="2019" name="Int. J. Syst. Evol. Microbiol.">
        <title>The Global Catalogue of Microorganisms (GCM) 10K type strain sequencing project: providing services to taxonomists for standard genome sequencing and annotation.</title>
        <authorList>
            <consortium name="The Broad Institute Genomics Platform"/>
            <consortium name="The Broad Institute Genome Sequencing Center for Infectious Disease"/>
            <person name="Wu L."/>
            <person name="Ma J."/>
        </authorList>
    </citation>
    <scope>NUCLEOTIDE SEQUENCE [LARGE SCALE GENOMIC DNA]</scope>
    <source>
        <strain evidence="3">JCM 17927</strain>
    </source>
</reference>
<feature type="domain" description="FAS1" evidence="1">
    <location>
        <begin position="54"/>
        <end position="182"/>
    </location>
</feature>
<dbReference type="InterPro" id="IPR000782">
    <property type="entry name" value="FAS1_domain"/>
</dbReference>
<dbReference type="Proteomes" id="UP001501175">
    <property type="component" value="Unassembled WGS sequence"/>
</dbReference>
<dbReference type="InterPro" id="IPR050904">
    <property type="entry name" value="Adhesion/Biosynth-related"/>
</dbReference>
<dbReference type="SMART" id="SM00554">
    <property type="entry name" value="FAS1"/>
    <property type="match status" value="1"/>
</dbReference>
<keyword evidence="3" id="KW-1185">Reference proteome</keyword>
<dbReference type="InterPro" id="IPR036378">
    <property type="entry name" value="FAS1_dom_sf"/>
</dbReference>
<dbReference type="RefSeq" id="WP_345239947.1">
    <property type="nucleotide sequence ID" value="NZ_BAABHD010000003.1"/>
</dbReference>
<protein>
    <recommendedName>
        <fullName evidence="1">FAS1 domain-containing protein</fullName>
    </recommendedName>
</protein>
<evidence type="ECO:0000313" key="2">
    <source>
        <dbReference type="EMBL" id="GAA4447206.1"/>
    </source>
</evidence>
<organism evidence="2 3">
    <name type="scientific">Nibrella saemangeumensis</name>
    <dbReference type="NCBI Taxonomy" id="1084526"/>
    <lineage>
        <taxon>Bacteria</taxon>
        <taxon>Pseudomonadati</taxon>
        <taxon>Bacteroidota</taxon>
        <taxon>Cytophagia</taxon>
        <taxon>Cytophagales</taxon>
        <taxon>Spirosomataceae</taxon>
        <taxon>Nibrella</taxon>
    </lineage>
</organism>
<evidence type="ECO:0000313" key="3">
    <source>
        <dbReference type="Proteomes" id="UP001501175"/>
    </source>
</evidence>
<dbReference type="PROSITE" id="PS51257">
    <property type="entry name" value="PROKAR_LIPOPROTEIN"/>
    <property type="match status" value="1"/>
</dbReference>
<dbReference type="EMBL" id="BAABHD010000003">
    <property type="protein sequence ID" value="GAA4447206.1"/>
    <property type="molecule type" value="Genomic_DNA"/>
</dbReference>